<proteinExistence type="predicted"/>
<dbReference type="Gramene" id="CDF36755">
    <property type="protein sequence ID" value="CDF36755"/>
    <property type="gene ID" value="CHC_T00004801001"/>
</dbReference>
<feature type="region of interest" description="Disordered" evidence="1">
    <location>
        <begin position="1"/>
        <end position="85"/>
    </location>
</feature>
<name>R7QH54_CHOCR</name>
<protein>
    <submittedName>
        <fullName evidence="2">Uncharacterized protein</fullName>
    </submittedName>
</protein>
<dbReference type="GeneID" id="17324289"/>
<accession>R7QH54</accession>
<reference evidence="3" key="1">
    <citation type="journal article" date="2013" name="Proc. Natl. Acad. Sci. U.S.A.">
        <title>Genome structure and metabolic features in the red seaweed Chondrus crispus shed light on evolution of the Archaeplastida.</title>
        <authorList>
            <person name="Collen J."/>
            <person name="Porcel B."/>
            <person name="Carre W."/>
            <person name="Ball S.G."/>
            <person name="Chaparro C."/>
            <person name="Tonon T."/>
            <person name="Barbeyron T."/>
            <person name="Michel G."/>
            <person name="Noel B."/>
            <person name="Valentin K."/>
            <person name="Elias M."/>
            <person name="Artiguenave F."/>
            <person name="Arun A."/>
            <person name="Aury J.M."/>
            <person name="Barbosa-Neto J.F."/>
            <person name="Bothwell J.H."/>
            <person name="Bouget F.Y."/>
            <person name="Brillet L."/>
            <person name="Cabello-Hurtado F."/>
            <person name="Capella-Gutierrez S."/>
            <person name="Charrier B."/>
            <person name="Cladiere L."/>
            <person name="Cock J.M."/>
            <person name="Coelho S.M."/>
            <person name="Colleoni C."/>
            <person name="Czjzek M."/>
            <person name="Da Silva C."/>
            <person name="Delage L."/>
            <person name="Denoeud F."/>
            <person name="Deschamps P."/>
            <person name="Dittami S.M."/>
            <person name="Gabaldon T."/>
            <person name="Gachon C.M."/>
            <person name="Groisillier A."/>
            <person name="Herve C."/>
            <person name="Jabbari K."/>
            <person name="Katinka M."/>
            <person name="Kloareg B."/>
            <person name="Kowalczyk N."/>
            <person name="Labadie K."/>
            <person name="Leblanc C."/>
            <person name="Lopez P.J."/>
            <person name="McLachlan D.H."/>
            <person name="Meslet-Cladiere L."/>
            <person name="Moustafa A."/>
            <person name="Nehr Z."/>
            <person name="Nyvall Collen P."/>
            <person name="Panaud O."/>
            <person name="Partensky F."/>
            <person name="Poulain J."/>
            <person name="Rensing S.A."/>
            <person name="Rousvoal S."/>
            <person name="Samson G."/>
            <person name="Symeonidi A."/>
            <person name="Weissenbach J."/>
            <person name="Zambounis A."/>
            <person name="Wincker P."/>
            <person name="Boyen C."/>
        </authorList>
    </citation>
    <scope>NUCLEOTIDE SEQUENCE [LARGE SCALE GENOMIC DNA]</scope>
    <source>
        <strain evidence="3">cv. Stackhouse</strain>
    </source>
</reference>
<gene>
    <name evidence="2" type="ORF">CHC_T00004801001</name>
</gene>
<sequence>MNRRDAARRAAPVAAQSTPSPQHIHVAQREDLTQPPPSIFPSLYDPEQTPPETHPPVESKKPHPLLSPSPQAPLRRGVESRSHSYHPHGAQVLEEFTTPSSHAPTRQVLAGFAHVDPPCRVGISPDKLPQAILSRALRRLGISSNRRKGVLATRLRTHGIDSPERISTLARKWEEVGCVDVSILGGQISGSHQKSTAEISCPQLDPT</sequence>
<dbReference type="AlphaFoldDB" id="R7QH54"/>
<evidence type="ECO:0000256" key="1">
    <source>
        <dbReference type="SAM" id="MobiDB-lite"/>
    </source>
</evidence>
<evidence type="ECO:0000313" key="2">
    <source>
        <dbReference type="EMBL" id="CDF36755.1"/>
    </source>
</evidence>
<dbReference type="RefSeq" id="XP_005716574.1">
    <property type="nucleotide sequence ID" value="XM_005716517.1"/>
</dbReference>
<dbReference type="Proteomes" id="UP000012073">
    <property type="component" value="Unassembled WGS sequence"/>
</dbReference>
<dbReference type="KEGG" id="ccp:CHC_T00004801001"/>
<keyword evidence="3" id="KW-1185">Reference proteome</keyword>
<dbReference type="EMBL" id="HG001800">
    <property type="protein sequence ID" value="CDF36755.1"/>
    <property type="molecule type" value="Genomic_DNA"/>
</dbReference>
<organism evidence="2 3">
    <name type="scientific">Chondrus crispus</name>
    <name type="common">Carrageen Irish moss</name>
    <name type="synonym">Polymorpha crispa</name>
    <dbReference type="NCBI Taxonomy" id="2769"/>
    <lineage>
        <taxon>Eukaryota</taxon>
        <taxon>Rhodophyta</taxon>
        <taxon>Florideophyceae</taxon>
        <taxon>Rhodymeniophycidae</taxon>
        <taxon>Gigartinales</taxon>
        <taxon>Gigartinaceae</taxon>
        <taxon>Chondrus</taxon>
    </lineage>
</organism>
<evidence type="ECO:0000313" key="3">
    <source>
        <dbReference type="Proteomes" id="UP000012073"/>
    </source>
</evidence>